<dbReference type="AlphaFoldDB" id="A0A1M7DQK2"/>
<evidence type="ECO:0000256" key="2">
    <source>
        <dbReference type="ARBA" id="ARBA00022801"/>
    </source>
</evidence>
<dbReference type="SUPFAM" id="SSF52266">
    <property type="entry name" value="SGNH hydrolase"/>
    <property type="match status" value="1"/>
</dbReference>
<dbReference type="InterPro" id="IPR008979">
    <property type="entry name" value="Galactose-bd-like_sf"/>
</dbReference>
<evidence type="ECO:0000256" key="3">
    <source>
        <dbReference type="SAM" id="SignalP"/>
    </source>
</evidence>
<keyword evidence="7" id="KW-1185">Reference proteome</keyword>
<dbReference type="GO" id="GO:0001681">
    <property type="term" value="F:sialate O-acetylesterase activity"/>
    <property type="evidence" value="ECO:0007669"/>
    <property type="project" value="InterPro"/>
</dbReference>
<dbReference type="InterPro" id="IPR006104">
    <property type="entry name" value="Glyco_hydro_2_N"/>
</dbReference>
<dbReference type="SUPFAM" id="SSF49785">
    <property type="entry name" value="Galactose-binding domain-like"/>
    <property type="match status" value="1"/>
</dbReference>
<accession>A0A1M7DQK2</accession>
<dbReference type="Pfam" id="PF02837">
    <property type="entry name" value="Glyco_hydro_2_N"/>
    <property type="match status" value="1"/>
</dbReference>
<dbReference type="STRING" id="1121959.SAMN02746009_03428"/>
<evidence type="ECO:0000313" key="7">
    <source>
        <dbReference type="Proteomes" id="UP000183947"/>
    </source>
</evidence>
<keyword evidence="2" id="KW-0378">Hydrolase</keyword>
<dbReference type="PANTHER" id="PTHR22901">
    <property type="entry name" value="SIALATE O-ACETYLESTERASE"/>
    <property type="match status" value="1"/>
</dbReference>
<reference evidence="7" key="1">
    <citation type="submission" date="2016-11" db="EMBL/GenBank/DDBJ databases">
        <authorList>
            <person name="Varghese N."/>
            <person name="Submissions S."/>
        </authorList>
    </citation>
    <scope>NUCLEOTIDE SEQUENCE [LARGE SCALE GENOMIC DNA]</scope>
    <source>
        <strain evidence="7">DSM 18569</strain>
    </source>
</reference>
<protein>
    <submittedName>
        <fullName evidence="6">Sialate O-acetylesterase</fullName>
    </submittedName>
</protein>
<evidence type="ECO:0000259" key="5">
    <source>
        <dbReference type="Pfam" id="PF03629"/>
    </source>
</evidence>
<gene>
    <name evidence="6" type="ORF">SAMN02746009_03428</name>
</gene>
<evidence type="ECO:0000259" key="4">
    <source>
        <dbReference type="Pfam" id="PF02837"/>
    </source>
</evidence>
<proteinExistence type="inferred from homology"/>
<feature type="chain" id="PRO_5012906887" evidence="3">
    <location>
        <begin position="22"/>
        <end position="648"/>
    </location>
</feature>
<dbReference type="Gene3D" id="2.60.120.260">
    <property type="entry name" value="Galactose-binding domain-like"/>
    <property type="match status" value="1"/>
</dbReference>
<dbReference type="GO" id="GO:0004553">
    <property type="term" value="F:hydrolase activity, hydrolyzing O-glycosyl compounds"/>
    <property type="evidence" value="ECO:0007669"/>
    <property type="project" value="InterPro"/>
</dbReference>
<dbReference type="RefSeq" id="WP_084549144.1">
    <property type="nucleotide sequence ID" value="NZ_FRAS01000022.1"/>
</dbReference>
<dbReference type="EMBL" id="FRAS01000022">
    <property type="protein sequence ID" value="SHL81653.1"/>
    <property type="molecule type" value="Genomic_DNA"/>
</dbReference>
<evidence type="ECO:0000313" key="6">
    <source>
        <dbReference type="EMBL" id="SHL81653.1"/>
    </source>
</evidence>
<comment type="similarity">
    <text evidence="1">Belongs to the glycosyl hydrolase 2 family.</text>
</comment>
<dbReference type="OrthoDB" id="9816001at2"/>
<dbReference type="GO" id="GO:0005975">
    <property type="term" value="P:carbohydrate metabolic process"/>
    <property type="evidence" value="ECO:0007669"/>
    <property type="project" value="InterPro"/>
</dbReference>
<feature type="domain" description="Glycosyl hydrolases family 2 sugar binding" evidence="4">
    <location>
        <begin position="262"/>
        <end position="374"/>
    </location>
</feature>
<dbReference type="Gene3D" id="2.60.40.10">
    <property type="entry name" value="Immunoglobulins"/>
    <property type="match status" value="1"/>
</dbReference>
<feature type="domain" description="Sialate O-acetylesterase" evidence="5">
    <location>
        <begin position="104"/>
        <end position="225"/>
    </location>
</feature>
<organism evidence="6 7">
    <name type="scientific">Hymenobacter psychrotolerans DSM 18569</name>
    <dbReference type="NCBI Taxonomy" id="1121959"/>
    <lineage>
        <taxon>Bacteria</taxon>
        <taxon>Pseudomonadati</taxon>
        <taxon>Bacteroidota</taxon>
        <taxon>Cytophagia</taxon>
        <taxon>Cytophagales</taxon>
        <taxon>Hymenobacteraceae</taxon>
        <taxon>Hymenobacter</taxon>
    </lineage>
</organism>
<dbReference type="InterPro" id="IPR005181">
    <property type="entry name" value="SASA"/>
</dbReference>
<dbReference type="InterPro" id="IPR039329">
    <property type="entry name" value="SIAE"/>
</dbReference>
<feature type="signal peptide" evidence="3">
    <location>
        <begin position="1"/>
        <end position="21"/>
    </location>
</feature>
<dbReference type="Gene3D" id="3.40.50.1110">
    <property type="entry name" value="SGNH hydrolase"/>
    <property type="match status" value="1"/>
</dbReference>
<dbReference type="InterPro" id="IPR013783">
    <property type="entry name" value="Ig-like_fold"/>
</dbReference>
<feature type="domain" description="Sialate O-acetylesterase" evidence="5">
    <location>
        <begin position="426"/>
        <end position="532"/>
    </location>
</feature>
<dbReference type="PANTHER" id="PTHR22901:SF0">
    <property type="entry name" value="SIALATE O-ACETYLESTERASE"/>
    <property type="match status" value="1"/>
</dbReference>
<dbReference type="Proteomes" id="UP000183947">
    <property type="component" value="Unassembled WGS sequence"/>
</dbReference>
<keyword evidence="3" id="KW-0732">Signal</keyword>
<evidence type="ECO:0000256" key="1">
    <source>
        <dbReference type="ARBA" id="ARBA00007401"/>
    </source>
</evidence>
<name>A0A1M7DQK2_9BACT</name>
<dbReference type="InterPro" id="IPR036514">
    <property type="entry name" value="SGNH_hydro_sf"/>
</dbReference>
<sequence>MNLIPKILLVATVLLSPAARAQVRLPRLVSDGMVLQRDAKVTLWGWAAKGEKVALAFRGKTYTATTGPDGKWSLALPAQPAGGPYTLAFTASNRLEVKDVLFGDVWVCSGQSNMELPMARVKDRYPAVIADAANPRIRQFDAPTTYVFKGPQADLPGGRWTAATPQSVLQFSAVGYFFAKELYATYKVPIGLVRIAVGGSPAEAWLSPEGLKSFPTYQQRAAQVRDSAYVAQVKQQDQQRATAWHAQLRRQDQGYAKGQLPWSAVDYNAAGWKNITVPGYWADQGLGPVNGVVWFRRELDVPASMVGQPARLDLGTIVDADSVYLNGKFVGTTSYQYPPRKYELPATVLKAGKNVLVVRVINSTGRGGFVPDKQYVLRAGSQTLDLSGKWQYQLGAKAEPLAPPTFFNYEPGGLFNGMVAPLLPYAVKGVIWYQGESNTKKPEEYQPLFSTMITDWRQHWQRPELPFLYVQLANFMPAKNQPTESSWAALREAQRQTLAVPHTAMAVATDVGEWNDIHPLNKKAVGQRLALAARKLAYGEKKLVASGPSLQAMQVQGNKLVLRFADVGGGLQAKGGPLTHFAVAGPDKKYVWAQARIEGSTVVVWNDAVAAPVAVRYAWADNPQGANLYNKEGLPASPFQAAVPVATP</sequence>
<dbReference type="Pfam" id="PF03629">
    <property type="entry name" value="SASA"/>
    <property type="match status" value="2"/>
</dbReference>